<dbReference type="GO" id="GO:0030246">
    <property type="term" value="F:carbohydrate binding"/>
    <property type="evidence" value="ECO:0007669"/>
    <property type="project" value="InterPro"/>
</dbReference>
<organism evidence="2">
    <name type="scientific">marine sediment metagenome</name>
    <dbReference type="NCBI Taxonomy" id="412755"/>
    <lineage>
        <taxon>unclassified sequences</taxon>
        <taxon>metagenomes</taxon>
        <taxon>ecological metagenomes</taxon>
    </lineage>
</organism>
<dbReference type="AlphaFoldDB" id="X1LP61"/>
<dbReference type="PANTHER" id="PTHR46017:SF2">
    <property type="entry name" value="MANNOSYLGLYCERATE HYDROLASE"/>
    <property type="match status" value="1"/>
</dbReference>
<accession>X1LP61</accession>
<dbReference type="Gene3D" id="2.60.40.1180">
    <property type="entry name" value="Golgi alpha-mannosidase II"/>
    <property type="match status" value="1"/>
</dbReference>
<protein>
    <recommendedName>
        <fullName evidence="1">Glycosyl hydrolase family 38 C-terminal domain-containing protein</fullName>
    </recommendedName>
</protein>
<dbReference type="EMBL" id="BARV01019867">
    <property type="protein sequence ID" value="GAI20888.1"/>
    <property type="molecule type" value="Genomic_DNA"/>
</dbReference>
<dbReference type="PANTHER" id="PTHR46017">
    <property type="entry name" value="ALPHA-MANNOSIDASE 2C1"/>
    <property type="match status" value="1"/>
</dbReference>
<gene>
    <name evidence="2" type="ORF">S06H3_33303</name>
</gene>
<feature type="domain" description="Glycosyl hydrolase family 38 C-terminal" evidence="1">
    <location>
        <begin position="118"/>
        <end position="271"/>
    </location>
</feature>
<feature type="non-terminal residue" evidence="2">
    <location>
        <position position="1"/>
    </location>
</feature>
<dbReference type="Gene3D" id="2.70.98.30">
    <property type="entry name" value="Golgi alpha-mannosidase II, domain 4"/>
    <property type="match status" value="1"/>
</dbReference>
<dbReference type="SUPFAM" id="SSF74650">
    <property type="entry name" value="Galactose mutarotase-like"/>
    <property type="match status" value="1"/>
</dbReference>
<proteinExistence type="predicted"/>
<dbReference type="GO" id="GO:0006013">
    <property type="term" value="P:mannose metabolic process"/>
    <property type="evidence" value="ECO:0007669"/>
    <property type="project" value="InterPro"/>
</dbReference>
<dbReference type="InterPro" id="IPR011682">
    <property type="entry name" value="Glyco_hydro_38_C"/>
</dbReference>
<dbReference type="Pfam" id="PF07748">
    <property type="entry name" value="Glyco_hydro_38C"/>
    <property type="match status" value="1"/>
</dbReference>
<evidence type="ECO:0000259" key="1">
    <source>
        <dbReference type="Pfam" id="PF07748"/>
    </source>
</evidence>
<sequence>KEVLKAANEVGDRSLKIIARGIKTKNPALVVFNPSAWKRSSIVQIVVRLPKGWKDFSLKDYQGKDVPFQLGKKRQDKVEIRFWGEYIPPCGYKSYYLTQDQSSNPKVKNPVMSGDNWMENSFVRVEINEDGSLNIIDKVSGKIYNNAGYFEDGADSGDTYNYSYPKRDKIITTLGRKAKVTLAESGPLFTRFKIEHLLDLPESLTENRRERSKRTRRYPIVSHVELMAGYSRIDFETKINNVVKDHRLRVLFPTDIKTNHSYAEQQLDVAKFPIKG</sequence>
<dbReference type="GO" id="GO:0009313">
    <property type="term" value="P:oligosaccharide catabolic process"/>
    <property type="evidence" value="ECO:0007669"/>
    <property type="project" value="TreeGrafter"/>
</dbReference>
<dbReference type="InterPro" id="IPR013780">
    <property type="entry name" value="Glyco_hydro_b"/>
</dbReference>
<name>X1LP61_9ZZZZ</name>
<feature type="non-terminal residue" evidence="2">
    <location>
        <position position="276"/>
    </location>
</feature>
<evidence type="ECO:0000313" key="2">
    <source>
        <dbReference type="EMBL" id="GAI20888.1"/>
    </source>
</evidence>
<dbReference type="GO" id="GO:0004559">
    <property type="term" value="F:alpha-mannosidase activity"/>
    <property type="evidence" value="ECO:0007669"/>
    <property type="project" value="InterPro"/>
</dbReference>
<dbReference type="InterPro" id="IPR011013">
    <property type="entry name" value="Gal_mutarotase_sf_dom"/>
</dbReference>
<reference evidence="2" key="1">
    <citation type="journal article" date="2014" name="Front. Microbiol.">
        <title>High frequency of phylogenetically diverse reductive dehalogenase-homologous genes in deep subseafloor sedimentary metagenomes.</title>
        <authorList>
            <person name="Kawai M."/>
            <person name="Futagami T."/>
            <person name="Toyoda A."/>
            <person name="Takaki Y."/>
            <person name="Nishi S."/>
            <person name="Hori S."/>
            <person name="Arai W."/>
            <person name="Tsubouchi T."/>
            <person name="Morono Y."/>
            <person name="Uchiyama I."/>
            <person name="Ito T."/>
            <person name="Fujiyama A."/>
            <person name="Inagaki F."/>
            <person name="Takami H."/>
        </authorList>
    </citation>
    <scope>NUCLEOTIDE SEQUENCE</scope>
    <source>
        <strain evidence="2">Expedition CK06-06</strain>
    </source>
</reference>
<comment type="caution">
    <text evidence="2">The sequence shown here is derived from an EMBL/GenBank/DDBJ whole genome shotgun (WGS) entry which is preliminary data.</text>
</comment>